<keyword evidence="4" id="KW-0645">Protease</keyword>
<comment type="similarity">
    <text evidence="2">Belongs to the peptidase C13 family.</text>
</comment>
<keyword evidence="7" id="KW-0788">Thiol protease</keyword>
<feature type="active site" evidence="8">
    <location>
        <position position="148"/>
    </location>
</feature>
<dbReference type="InterPro" id="IPR046427">
    <property type="entry name" value="Legumain_prodom_sf"/>
</dbReference>
<dbReference type="PIRSF" id="PIRSF019663">
    <property type="entry name" value="Legumain"/>
    <property type="match status" value="1"/>
</dbReference>
<dbReference type="Gene3D" id="3.40.50.1460">
    <property type="match status" value="1"/>
</dbReference>
<evidence type="ECO:0000256" key="2">
    <source>
        <dbReference type="ARBA" id="ARBA00009941"/>
    </source>
</evidence>
<dbReference type="PANTHER" id="PTHR12000">
    <property type="entry name" value="HEMOGLOBINASE FAMILY MEMBER"/>
    <property type="match status" value="1"/>
</dbReference>
<dbReference type="GO" id="GO:0051603">
    <property type="term" value="P:proteolysis involved in protein catabolic process"/>
    <property type="evidence" value="ECO:0007669"/>
    <property type="project" value="InterPro"/>
</dbReference>
<feature type="chain" id="PRO_5041302161" description="legumain" evidence="9">
    <location>
        <begin position="16"/>
        <end position="437"/>
    </location>
</feature>
<dbReference type="FunFam" id="3.40.50.1460:FF:000006">
    <property type="entry name" value="Legumain"/>
    <property type="match status" value="1"/>
</dbReference>
<evidence type="ECO:0000256" key="1">
    <source>
        <dbReference type="ARBA" id="ARBA00000810"/>
    </source>
</evidence>
<dbReference type="PANTHER" id="PTHR12000:SF42">
    <property type="entry name" value="LEGUMAIN"/>
    <property type="match status" value="1"/>
</dbReference>
<evidence type="ECO:0000256" key="9">
    <source>
        <dbReference type="SAM" id="SignalP"/>
    </source>
</evidence>
<dbReference type="GO" id="GO:0004197">
    <property type="term" value="F:cysteine-type endopeptidase activity"/>
    <property type="evidence" value="ECO:0007669"/>
    <property type="project" value="UniProtKB-EC"/>
</dbReference>
<dbReference type="InterPro" id="IPR048501">
    <property type="entry name" value="Legum_prodom"/>
</dbReference>
<evidence type="ECO:0000313" key="11">
    <source>
        <dbReference type="EMBL" id="CAJ0591770.1"/>
    </source>
</evidence>
<protein>
    <recommendedName>
        <fullName evidence="3">legumain</fullName>
        <ecNumber evidence="3">3.4.22.34</ecNumber>
    </recommendedName>
</protein>
<dbReference type="PRINTS" id="PR00776">
    <property type="entry name" value="HEMOGLOBNASE"/>
</dbReference>
<dbReference type="GO" id="GO:0006624">
    <property type="term" value="P:vacuolar protein processing"/>
    <property type="evidence" value="ECO:0007669"/>
    <property type="project" value="TreeGrafter"/>
</dbReference>
<evidence type="ECO:0000259" key="10">
    <source>
        <dbReference type="Pfam" id="PF20985"/>
    </source>
</evidence>
<evidence type="ECO:0000256" key="8">
    <source>
        <dbReference type="PIRSR" id="PIRSR019663-1"/>
    </source>
</evidence>
<keyword evidence="5 9" id="KW-0732">Signal</keyword>
<comment type="catalytic activity">
    <reaction evidence="1">
        <text>Hydrolysis of proteins and small molecule substrates at -Asn-|-Xaa- bonds.</text>
        <dbReference type="EC" id="3.4.22.34"/>
    </reaction>
</comment>
<keyword evidence="12" id="KW-1185">Reference proteome</keyword>
<evidence type="ECO:0000256" key="3">
    <source>
        <dbReference type="ARBA" id="ARBA00012628"/>
    </source>
</evidence>
<feature type="signal peptide" evidence="9">
    <location>
        <begin position="1"/>
        <end position="15"/>
    </location>
</feature>
<dbReference type="AlphaFoldDB" id="A0AA36DRB3"/>
<dbReference type="PIRSF" id="PIRSF500139">
    <property type="entry name" value="AE"/>
    <property type="match status" value="1"/>
</dbReference>
<keyword evidence="6" id="KW-0378">Hydrolase</keyword>
<evidence type="ECO:0000256" key="7">
    <source>
        <dbReference type="ARBA" id="ARBA00022807"/>
    </source>
</evidence>
<gene>
    <name evidence="11" type="ORF">CYNAS_LOCUS3753</name>
</gene>
<sequence length="437" mass="50400">MRLVWFLAVIAAVSAHSHHRYRQPAPDGDVYALIVAGSDGWYNYRHQADACHAYHTLKNHGIPEENIVTMMYDDIAHNKQNPYPGKIFNRPHGEDVYKGVKIDYKGESVTPQNFLNILKGNASGVVGGNGRVIESNPNDRIFVFFTDHGGVGTIAFPDEMLTVKELNEALNWMHKHDRYSQLVFYLEACESGSMFEKTLKSNIDVYAVTAANGHESSWGTFCENDMKLPCLGDLFSVNWMVDSDEEDITVETLDDQYKLVKKQTNMSHVMHYGNLSMGIEPVGWFQGEDKIDREPYVTKKDERIVSWPSRDVELLYLHQIKDETNDIFEAKELSRKIEKIHDDRRHIKMLIHSLLDDLLDDAGTRRRMLEEHNPIEDVDCHSEVVHVFDLICIDLNKYDYALKYMYVLNNLCSEIGDAKEIIDSMWTTCSKTRFRFF</sequence>
<dbReference type="Pfam" id="PF20985">
    <property type="entry name" value="Legum_prodom"/>
    <property type="match status" value="1"/>
</dbReference>
<organism evidence="11 12">
    <name type="scientific">Cylicocyclus nassatus</name>
    <name type="common">Nematode worm</name>
    <dbReference type="NCBI Taxonomy" id="53992"/>
    <lineage>
        <taxon>Eukaryota</taxon>
        <taxon>Metazoa</taxon>
        <taxon>Ecdysozoa</taxon>
        <taxon>Nematoda</taxon>
        <taxon>Chromadorea</taxon>
        <taxon>Rhabditida</taxon>
        <taxon>Rhabditina</taxon>
        <taxon>Rhabditomorpha</taxon>
        <taxon>Strongyloidea</taxon>
        <taxon>Strongylidae</taxon>
        <taxon>Cylicocyclus</taxon>
    </lineage>
</organism>
<evidence type="ECO:0000313" key="12">
    <source>
        <dbReference type="Proteomes" id="UP001176961"/>
    </source>
</evidence>
<feature type="active site" description="Nucleophile" evidence="8">
    <location>
        <position position="189"/>
    </location>
</feature>
<comment type="caution">
    <text evidence="11">The sequence shown here is derived from an EMBL/GenBank/DDBJ whole genome shotgun (WGS) entry which is preliminary data.</text>
</comment>
<name>A0AA36DRB3_CYLNA</name>
<evidence type="ECO:0000256" key="5">
    <source>
        <dbReference type="ARBA" id="ARBA00022729"/>
    </source>
</evidence>
<dbReference type="Gene3D" id="1.10.132.130">
    <property type="match status" value="1"/>
</dbReference>
<feature type="domain" description="Legumain prodomain" evidence="10">
    <location>
        <begin position="336"/>
        <end position="429"/>
    </location>
</feature>
<proteinExistence type="inferred from homology"/>
<dbReference type="Pfam" id="PF01650">
    <property type="entry name" value="Peptidase_C13"/>
    <property type="match status" value="1"/>
</dbReference>
<reference evidence="11" key="1">
    <citation type="submission" date="2023-07" db="EMBL/GenBank/DDBJ databases">
        <authorList>
            <consortium name="CYATHOMIX"/>
        </authorList>
    </citation>
    <scope>NUCLEOTIDE SEQUENCE</scope>
    <source>
        <strain evidence="11">N/A</strain>
    </source>
</reference>
<evidence type="ECO:0000256" key="4">
    <source>
        <dbReference type="ARBA" id="ARBA00022670"/>
    </source>
</evidence>
<dbReference type="InterPro" id="IPR043577">
    <property type="entry name" value="AE"/>
</dbReference>
<dbReference type="GO" id="GO:0005773">
    <property type="term" value="C:vacuole"/>
    <property type="evidence" value="ECO:0007669"/>
    <property type="project" value="GOC"/>
</dbReference>
<dbReference type="EC" id="3.4.22.34" evidence="3"/>
<accession>A0AA36DRB3</accession>
<evidence type="ECO:0000256" key="6">
    <source>
        <dbReference type="ARBA" id="ARBA00022801"/>
    </source>
</evidence>
<dbReference type="Proteomes" id="UP001176961">
    <property type="component" value="Unassembled WGS sequence"/>
</dbReference>
<dbReference type="EMBL" id="CATQJL010000001">
    <property type="protein sequence ID" value="CAJ0591770.1"/>
    <property type="molecule type" value="Genomic_DNA"/>
</dbReference>
<dbReference type="InterPro" id="IPR001096">
    <property type="entry name" value="Peptidase_C13"/>
</dbReference>
<dbReference type="CDD" id="cd21115">
    <property type="entry name" value="legumain_C"/>
    <property type="match status" value="1"/>
</dbReference>